<feature type="region of interest" description="Disordered" evidence="3">
    <location>
        <begin position="219"/>
        <end position="281"/>
    </location>
</feature>
<feature type="compositionally biased region" description="Gly residues" evidence="3">
    <location>
        <begin position="619"/>
        <end position="629"/>
    </location>
</feature>
<evidence type="ECO:0000256" key="3">
    <source>
        <dbReference type="SAM" id="MobiDB-lite"/>
    </source>
</evidence>
<feature type="compositionally biased region" description="Polar residues" evidence="3">
    <location>
        <begin position="74"/>
        <end position="96"/>
    </location>
</feature>
<evidence type="ECO:0000313" key="5">
    <source>
        <dbReference type="EnsemblMetazoa" id="AATE002298-PA.1"/>
    </source>
</evidence>
<reference evidence="5" key="1">
    <citation type="submission" date="2022-08" db="UniProtKB">
        <authorList>
            <consortium name="EnsemblMetazoa"/>
        </authorList>
    </citation>
    <scope>IDENTIFICATION</scope>
    <source>
        <strain evidence="5">EBRO</strain>
    </source>
</reference>
<proteinExistence type="predicted"/>
<dbReference type="Pfam" id="PF13359">
    <property type="entry name" value="DDE_Tnp_4"/>
    <property type="match status" value="1"/>
</dbReference>
<evidence type="ECO:0000256" key="2">
    <source>
        <dbReference type="ARBA" id="ARBA00022723"/>
    </source>
</evidence>
<comment type="cofactor">
    <cofactor evidence="1">
        <name>a divalent metal cation</name>
        <dbReference type="ChEBI" id="CHEBI:60240"/>
    </cofactor>
</comment>
<feature type="compositionally biased region" description="Basic residues" evidence="3">
    <location>
        <begin position="1"/>
        <end position="11"/>
    </location>
</feature>
<protein>
    <recommendedName>
        <fullName evidence="4">DDE Tnp4 domain-containing protein</fullName>
    </recommendedName>
</protein>
<dbReference type="VEuPathDB" id="VectorBase:AATE002298"/>
<dbReference type="InterPro" id="IPR027806">
    <property type="entry name" value="HARBI1_dom"/>
</dbReference>
<feature type="region of interest" description="Disordered" evidence="3">
    <location>
        <begin position="348"/>
        <end position="368"/>
    </location>
</feature>
<dbReference type="EnsemblMetazoa" id="AATE002298-RA">
    <property type="protein sequence ID" value="AATE002298-PA.1"/>
    <property type="gene ID" value="AATE002298"/>
</dbReference>
<dbReference type="AlphaFoldDB" id="A0A182IN75"/>
<name>A0A182IN75_ANOAO</name>
<feature type="region of interest" description="Disordered" evidence="3">
    <location>
        <begin position="608"/>
        <end position="648"/>
    </location>
</feature>
<dbReference type="GO" id="GO:0046872">
    <property type="term" value="F:metal ion binding"/>
    <property type="evidence" value="ECO:0007669"/>
    <property type="project" value="UniProtKB-KW"/>
</dbReference>
<evidence type="ECO:0000259" key="4">
    <source>
        <dbReference type="Pfam" id="PF13359"/>
    </source>
</evidence>
<feature type="region of interest" description="Disordered" evidence="3">
    <location>
        <begin position="1"/>
        <end position="167"/>
    </location>
</feature>
<feature type="compositionally biased region" description="Low complexity" evidence="3">
    <location>
        <begin position="157"/>
        <end position="167"/>
    </location>
</feature>
<feature type="compositionally biased region" description="Acidic residues" evidence="3">
    <location>
        <begin position="229"/>
        <end position="253"/>
    </location>
</feature>
<sequence length="725" mass="80431">MRRRLAKRAMMKRNAGIMKIHSYSTSPPHEEVNSRTANSNRRKTQEQQEQQQQQGNGVDSSERRRQEQQQQRQLRPTRNSSTTKNPHNPELGSTANRLAVRRTQGQEEETLLDDGEETAEEVVVEEAEEEEADDDDGGEEEDEELAPSAVKRPRLDQQQQQQQKAKSVVVGAAAAKVTSAGRPGVKVTPRRIKQEVVELVDEQEHEPDEPTLQFVHLATGGTQQQLLHEEEEQEGDEEEEVVDGGEEDEEDDGTSSSTASAEEEIGIEMEPQQLQLQKGGSRTAIVTGGRVQLSRGSAASVGRGTTTTTTTILMTEEDYEQHQQEQEEQQQQHGDDEDVAMDDYEGAVAGASAPGGSEDMEDTDGALTGNRLFRKKVKRKVHTRTNSASVASGSLIGSVGTNSITSSKGKLQMLQEFPTLFIGLRRNRMFLVNSLAQSFDLNQRDIVLTLRKIKQNESSARLANFFGIGAAEVDLLFHTSVPKIADCLRNFIVWPDDFTMKLNVPVSLRQHFNRIHLILNYLVLRVKQNAVQQLPAGEVGLAYCPVDQCHKLKYLVASTLDGCVCFVSRAFGVQTDDEQLLAQSGFLTKFKTNTNLIAGQNFHNFEDRLANGHDHSNNNGGGGGGGGGGRNRRSRAAGTNDDDDSDLERVLGNCDEDNFEDIVSEKISKSRTFKLKNYIENILENFQNHQMLSPHTCIDGRTFKLLDDIVVIVGALINLQKQEID</sequence>
<dbReference type="PANTHER" id="PTHR23080">
    <property type="entry name" value="THAP DOMAIN PROTEIN"/>
    <property type="match status" value="1"/>
</dbReference>
<feature type="domain" description="DDE Tnp4" evidence="4">
    <location>
        <begin position="541"/>
        <end position="603"/>
    </location>
</feature>
<feature type="compositionally biased region" description="Acidic residues" evidence="3">
    <location>
        <begin position="106"/>
        <end position="145"/>
    </location>
</feature>
<dbReference type="PANTHER" id="PTHR23080:SF144">
    <property type="entry name" value="SPINDLE AND KINETOCHORE ASSOCIATED COMPLEX SUBUNIT 3"/>
    <property type="match status" value="1"/>
</dbReference>
<evidence type="ECO:0000256" key="1">
    <source>
        <dbReference type="ARBA" id="ARBA00001968"/>
    </source>
</evidence>
<accession>A0A182IN75</accession>
<organism evidence="5">
    <name type="scientific">Anopheles atroparvus</name>
    <name type="common">European mosquito</name>
    <dbReference type="NCBI Taxonomy" id="41427"/>
    <lineage>
        <taxon>Eukaryota</taxon>
        <taxon>Metazoa</taxon>
        <taxon>Ecdysozoa</taxon>
        <taxon>Arthropoda</taxon>
        <taxon>Hexapoda</taxon>
        <taxon>Insecta</taxon>
        <taxon>Pterygota</taxon>
        <taxon>Neoptera</taxon>
        <taxon>Endopterygota</taxon>
        <taxon>Diptera</taxon>
        <taxon>Nematocera</taxon>
        <taxon>Culicoidea</taxon>
        <taxon>Culicidae</taxon>
        <taxon>Anophelinae</taxon>
        <taxon>Anopheles</taxon>
    </lineage>
</organism>
<feature type="compositionally biased region" description="Low complexity" evidence="3">
    <location>
        <begin position="348"/>
        <end position="357"/>
    </location>
</feature>
<keyword evidence="2" id="KW-0479">Metal-binding</keyword>